<dbReference type="PROSITE" id="PS50090">
    <property type="entry name" value="MYB_LIKE"/>
    <property type="match status" value="1"/>
</dbReference>
<dbReference type="PROSITE" id="PS51294">
    <property type="entry name" value="HTH_MYB"/>
    <property type="match status" value="1"/>
</dbReference>
<dbReference type="PANTHER" id="PTHR45614">
    <property type="entry name" value="MYB PROTEIN-RELATED"/>
    <property type="match status" value="1"/>
</dbReference>
<reference evidence="3 4" key="1">
    <citation type="submission" date="2024-04" db="EMBL/GenBank/DDBJ databases">
        <authorList>
            <consortium name="Genoscope - CEA"/>
            <person name="William W."/>
        </authorList>
    </citation>
    <scope>NUCLEOTIDE SEQUENCE [LARGE SCALE GENOMIC DNA]</scope>
</reference>
<dbReference type="GO" id="GO:0000278">
    <property type="term" value="P:mitotic cell cycle"/>
    <property type="evidence" value="ECO:0007669"/>
    <property type="project" value="TreeGrafter"/>
</dbReference>
<dbReference type="InterPro" id="IPR050560">
    <property type="entry name" value="MYB_TF"/>
</dbReference>
<sequence>MTRWHNHLNPSIKKTAWTEEEDQLIYQLHRRLGNRWAEIAKYLPGRTDNAIKNHWNSTMKRK</sequence>
<dbReference type="GO" id="GO:0000981">
    <property type="term" value="F:DNA-binding transcription factor activity, RNA polymerase II-specific"/>
    <property type="evidence" value="ECO:0007669"/>
    <property type="project" value="TreeGrafter"/>
</dbReference>
<dbReference type="Pfam" id="PF00249">
    <property type="entry name" value="Myb_DNA-binding"/>
    <property type="match status" value="1"/>
</dbReference>
<accession>A0AAV2HAR4</accession>
<dbReference type="PANTHER" id="PTHR45614:SF25">
    <property type="entry name" value="MYB PROTEIN"/>
    <property type="match status" value="1"/>
</dbReference>
<evidence type="ECO:0000313" key="3">
    <source>
        <dbReference type="EMBL" id="CAL1529584.1"/>
    </source>
</evidence>
<dbReference type="InterPro" id="IPR017930">
    <property type="entry name" value="Myb_dom"/>
</dbReference>
<organism evidence="3 4">
    <name type="scientific">Lymnaea stagnalis</name>
    <name type="common">Great pond snail</name>
    <name type="synonym">Helix stagnalis</name>
    <dbReference type="NCBI Taxonomy" id="6523"/>
    <lineage>
        <taxon>Eukaryota</taxon>
        <taxon>Metazoa</taxon>
        <taxon>Spiralia</taxon>
        <taxon>Lophotrochozoa</taxon>
        <taxon>Mollusca</taxon>
        <taxon>Gastropoda</taxon>
        <taxon>Heterobranchia</taxon>
        <taxon>Euthyneura</taxon>
        <taxon>Panpulmonata</taxon>
        <taxon>Hygrophila</taxon>
        <taxon>Lymnaeoidea</taxon>
        <taxon>Lymnaeidae</taxon>
        <taxon>Lymnaea</taxon>
    </lineage>
</organism>
<dbReference type="AlphaFoldDB" id="A0AAV2HAR4"/>
<feature type="domain" description="Myb-like" evidence="1">
    <location>
        <begin position="9"/>
        <end position="59"/>
    </location>
</feature>
<feature type="domain" description="HTH myb-type" evidence="2">
    <location>
        <begin position="9"/>
        <end position="62"/>
    </location>
</feature>
<feature type="non-terminal residue" evidence="3">
    <location>
        <position position="62"/>
    </location>
</feature>
<dbReference type="Gene3D" id="1.10.10.60">
    <property type="entry name" value="Homeodomain-like"/>
    <property type="match status" value="1"/>
</dbReference>
<dbReference type="GO" id="GO:0045944">
    <property type="term" value="P:positive regulation of transcription by RNA polymerase II"/>
    <property type="evidence" value="ECO:0007669"/>
    <property type="project" value="TreeGrafter"/>
</dbReference>
<dbReference type="EMBL" id="CAXITT010000051">
    <property type="protein sequence ID" value="CAL1529584.1"/>
    <property type="molecule type" value="Genomic_DNA"/>
</dbReference>
<dbReference type="Proteomes" id="UP001497497">
    <property type="component" value="Unassembled WGS sequence"/>
</dbReference>
<dbReference type="InterPro" id="IPR001005">
    <property type="entry name" value="SANT/Myb"/>
</dbReference>
<dbReference type="InterPro" id="IPR009057">
    <property type="entry name" value="Homeodomain-like_sf"/>
</dbReference>
<evidence type="ECO:0000259" key="1">
    <source>
        <dbReference type="PROSITE" id="PS50090"/>
    </source>
</evidence>
<comment type="caution">
    <text evidence="3">The sequence shown here is derived from an EMBL/GenBank/DDBJ whole genome shotgun (WGS) entry which is preliminary data.</text>
</comment>
<dbReference type="SUPFAM" id="SSF46689">
    <property type="entry name" value="Homeodomain-like"/>
    <property type="match status" value="1"/>
</dbReference>
<dbReference type="SMART" id="SM00717">
    <property type="entry name" value="SANT"/>
    <property type="match status" value="1"/>
</dbReference>
<keyword evidence="4" id="KW-1185">Reference proteome</keyword>
<dbReference type="GO" id="GO:0000978">
    <property type="term" value="F:RNA polymerase II cis-regulatory region sequence-specific DNA binding"/>
    <property type="evidence" value="ECO:0007669"/>
    <property type="project" value="TreeGrafter"/>
</dbReference>
<gene>
    <name evidence="3" type="ORF">GSLYS_00003739001</name>
</gene>
<dbReference type="GO" id="GO:0005634">
    <property type="term" value="C:nucleus"/>
    <property type="evidence" value="ECO:0007669"/>
    <property type="project" value="TreeGrafter"/>
</dbReference>
<dbReference type="CDD" id="cd00167">
    <property type="entry name" value="SANT"/>
    <property type="match status" value="1"/>
</dbReference>
<name>A0AAV2HAR4_LYMST</name>
<proteinExistence type="predicted"/>
<evidence type="ECO:0000259" key="2">
    <source>
        <dbReference type="PROSITE" id="PS51294"/>
    </source>
</evidence>
<protein>
    <submittedName>
        <fullName evidence="3">Uncharacterized protein</fullName>
    </submittedName>
</protein>
<evidence type="ECO:0000313" key="4">
    <source>
        <dbReference type="Proteomes" id="UP001497497"/>
    </source>
</evidence>